<proteinExistence type="predicted"/>
<feature type="region of interest" description="Disordered" evidence="1">
    <location>
        <begin position="23"/>
        <end position="47"/>
    </location>
</feature>
<evidence type="ECO:0000313" key="2">
    <source>
        <dbReference type="EMBL" id="SHH20331.1"/>
    </source>
</evidence>
<evidence type="ECO:0000313" key="3">
    <source>
        <dbReference type="Proteomes" id="UP000184268"/>
    </source>
</evidence>
<accession>A0A1M5R2B8</accession>
<gene>
    <name evidence="2" type="ORF">SAMN02745129_1453</name>
</gene>
<dbReference type="Proteomes" id="UP000184268">
    <property type="component" value="Unassembled WGS sequence"/>
</dbReference>
<reference evidence="2 3" key="1">
    <citation type="submission" date="2016-11" db="EMBL/GenBank/DDBJ databases">
        <authorList>
            <person name="Jaros S."/>
            <person name="Januszkiewicz K."/>
            <person name="Wedrychowicz H."/>
        </authorList>
    </citation>
    <scope>NUCLEOTIDE SEQUENCE [LARGE SCALE GENOMIC DNA]</scope>
    <source>
        <strain evidence="2 3">DSM 16917</strain>
    </source>
</reference>
<evidence type="ECO:0000256" key="1">
    <source>
        <dbReference type="SAM" id="MobiDB-lite"/>
    </source>
</evidence>
<keyword evidence="3" id="KW-1185">Reference proteome</keyword>
<protein>
    <submittedName>
        <fullName evidence="2">Uncharacterized protein</fullName>
    </submittedName>
</protein>
<sequence>MPESRKYCLFCHFVRVDSLRKGAESGSGALPQARLPKPVSNSIAAQR</sequence>
<name>A0A1M5R2B8_9GAMM</name>
<organism evidence="2 3">
    <name type="scientific">Ferrimonas marina</name>
    <dbReference type="NCBI Taxonomy" id="299255"/>
    <lineage>
        <taxon>Bacteria</taxon>
        <taxon>Pseudomonadati</taxon>
        <taxon>Pseudomonadota</taxon>
        <taxon>Gammaproteobacteria</taxon>
        <taxon>Alteromonadales</taxon>
        <taxon>Ferrimonadaceae</taxon>
        <taxon>Ferrimonas</taxon>
    </lineage>
</organism>
<dbReference type="AlphaFoldDB" id="A0A1M5R2B8"/>
<dbReference type="EMBL" id="FQXG01000002">
    <property type="protein sequence ID" value="SHH20331.1"/>
    <property type="molecule type" value="Genomic_DNA"/>
</dbReference>